<dbReference type="eggNOG" id="COG1012">
    <property type="taxonomic scope" value="Bacteria"/>
</dbReference>
<dbReference type="STRING" id="1408287.GCA_000493815_00633"/>
<keyword evidence="5" id="KW-1185">Reference proteome</keyword>
<sequence length="470" mass="50582">MRGELMEFEVNNIEEIVELIMKKMAESNISTAGNSKNGVFDNVDEAIEEAKKAQAILFSSKLELREKIIASIRDTLKNHVSELAELAVKETGMGRVADKELKNKIAIEKTPGLEDLKAFAFSGDDGLTVMELSPYGVIGAITPSTNPSETVICNSIGMIAAGNAVIFAPHPGAKRTSIRTVELINEAIKKVGGPDNLVVTIREPSIENTEKIIANPNIKMLVATGGPGVVKTVMSSGKKAIGAGAGNPPVLVDETADIEKAAKDIIAGCSFDNNLPCTAEKEVVAVDSIVNYLIFEMQKNGAYLLKDKELIEKLLSLVLKNNSPDRKYVGRDAKYLLKQIGIEVGDEIKVIIVETDKNHPFAVEELLMPILPIVKVKDALEGIKVAKELERGLRHTAVIHSKNIDILTKYAREMETTILVKNGPSYAGIGIGGEGHVTFTIAGPTGEGLTSAKSFARNRRCVLVGGFSIK</sequence>
<dbReference type="InterPro" id="IPR016163">
    <property type="entry name" value="Ald_DH_C"/>
</dbReference>
<comment type="caution">
    <text evidence="4">The sequence shown here is derived from an EMBL/GenBank/DDBJ whole genome shotgun (WGS) entry which is preliminary data.</text>
</comment>
<dbReference type="InterPro" id="IPR015590">
    <property type="entry name" value="Aldehyde_DH_dom"/>
</dbReference>
<accession>A0A133NPU8</accession>
<protein>
    <submittedName>
        <fullName evidence="4">Aldehyde-alcohol dehydrogenase domain protein</fullName>
    </submittedName>
</protein>
<dbReference type="CDD" id="cd07121">
    <property type="entry name" value="ALDH_EutE"/>
    <property type="match status" value="1"/>
</dbReference>
<dbReference type="PANTHER" id="PTHR11699">
    <property type="entry name" value="ALDEHYDE DEHYDROGENASE-RELATED"/>
    <property type="match status" value="1"/>
</dbReference>
<evidence type="ECO:0000256" key="1">
    <source>
        <dbReference type="ARBA" id="ARBA00023002"/>
    </source>
</evidence>
<reference evidence="5" key="1">
    <citation type="submission" date="2016-01" db="EMBL/GenBank/DDBJ databases">
        <authorList>
            <person name="Mitreva M."/>
            <person name="Pepin K.H."/>
            <person name="Mihindukulasuriya K.A."/>
            <person name="Fulton R."/>
            <person name="Fronick C."/>
            <person name="O'Laughlin M."/>
            <person name="Miner T."/>
            <person name="Herter B."/>
            <person name="Rosa B.A."/>
            <person name="Cordes M."/>
            <person name="Tomlinson C."/>
            <person name="Wollam A."/>
            <person name="Palsikar V.B."/>
            <person name="Mardis E.R."/>
            <person name="Wilson R.K."/>
        </authorList>
    </citation>
    <scope>NUCLEOTIDE SEQUENCE [LARGE SCALE GENOMIC DNA]</scope>
    <source>
        <strain evidence="5">MJR7757B</strain>
    </source>
</reference>
<dbReference type="PATRIC" id="fig|851.8.peg.1786"/>
<feature type="domain" description="Aldehyde dehydrogenase" evidence="3">
    <location>
        <begin position="39"/>
        <end position="298"/>
    </location>
</feature>
<dbReference type="Gene3D" id="3.40.605.10">
    <property type="entry name" value="Aldehyde Dehydrogenase, Chain A, domain 1"/>
    <property type="match status" value="1"/>
</dbReference>
<evidence type="ECO:0000256" key="2">
    <source>
        <dbReference type="ARBA" id="ARBA00023027"/>
    </source>
</evidence>
<gene>
    <name evidence="4" type="ORF">HMPREF3221_01774</name>
</gene>
<dbReference type="PIRSF" id="PIRSF036410">
    <property type="entry name" value="EutE_PduP"/>
    <property type="match status" value="1"/>
</dbReference>
<keyword evidence="2" id="KW-0520">NAD</keyword>
<proteinExistence type="predicted"/>
<dbReference type="InterPro" id="IPR016162">
    <property type="entry name" value="Ald_DH_N"/>
</dbReference>
<keyword evidence="1" id="KW-0560">Oxidoreductase</keyword>
<dbReference type="Gene3D" id="3.40.309.10">
    <property type="entry name" value="Aldehyde Dehydrogenase, Chain A, domain 2"/>
    <property type="match status" value="1"/>
</dbReference>
<dbReference type="Pfam" id="PF00171">
    <property type="entry name" value="Aldedh"/>
    <property type="match status" value="1"/>
</dbReference>
<dbReference type="Proteomes" id="UP000070401">
    <property type="component" value="Unassembled WGS sequence"/>
</dbReference>
<evidence type="ECO:0000313" key="5">
    <source>
        <dbReference type="Proteomes" id="UP000070401"/>
    </source>
</evidence>
<dbReference type="SUPFAM" id="SSF53720">
    <property type="entry name" value="ALDH-like"/>
    <property type="match status" value="1"/>
</dbReference>
<dbReference type="AlphaFoldDB" id="A0A133NPU8"/>
<evidence type="ECO:0000313" key="4">
    <source>
        <dbReference type="EMBL" id="KXA18258.1"/>
    </source>
</evidence>
<dbReference type="NCBIfam" id="NF011927">
    <property type="entry name" value="PRK15398.1"/>
    <property type="match status" value="1"/>
</dbReference>
<name>A0A133NPU8_FUSNU</name>
<dbReference type="InterPro" id="IPR012408">
    <property type="entry name" value="Acetald_propionald_DH-rel"/>
</dbReference>
<dbReference type="InterPro" id="IPR016161">
    <property type="entry name" value="Ald_DH/histidinol_DH"/>
</dbReference>
<dbReference type="GO" id="GO:0008774">
    <property type="term" value="F:acetaldehyde dehydrogenase (acetylating) activity"/>
    <property type="evidence" value="ECO:0007669"/>
    <property type="project" value="InterPro"/>
</dbReference>
<evidence type="ECO:0000259" key="3">
    <source>
        <dbReference type="Pfam" id="PF00171"/>
    </source>
</evidence>
<organism evidence="4 5">
    <name type="scientific">Fusobacterium nucleatum</name>
    <dbReference type="NCBI Taxonomy" id="851"/>
    <lineage>
        <taxon>Bacteria</taxon>
        <taxon>Fusobacteriati</taxon>
        <taxon>Fusobacteriota</taxon>
        <taxon>Fusobacteriia</taxon>
        <taxon>Fusobacteriales</taxon>
        <taxon>Fusobacteriaceae</taxon>
        <taxon>Fusobacterium</taxon>
    </lineage>
</organism>
<dbReference type="EMBL" id="LRPY01000174">
    <property type="protein sequence ID" value="KXA18258.1"/>
    <property type="molecule type" value="Genomic_DNA"/>
</dbReference>